<name>A0ABV6FZ49_9GAMM</name>
<evidence type="ECO:0000313" key="2">
    <source>
        <dbReference type="Proteomes" id="UP001589814"/>
    </source>
</evidence>
<accession>A0ABV6FZ49</accession>
<dbReference type="Pfam" id="PF07277">
    <property type="entry name" value="SapC"/>
    <property type="match status" value="1"/>
</dbReference>
<evidence type="ECO:0000313" key="1">
    <source>
        <dbReference type="EMBL" id="MFC0266594.1"/>
    </source>
</evidence>
<proteinExistence type="predicted"/>
<dbReference type="InterPro" id="IPR010836">
    <property type="entry name" value="SapC"/>
</dbReference>
<dbReference type="EMBL" id="JBHLVX010000005">
    <property type="protein sequence ID" value="MFC0266594.1"/>
    <property type="molecule type" value="Genomic_DNA"/>
</dbReference>
<comment type="caution">
    <text evidence="1">The sequence shown here is derived from an EMBL/GenBank/DDBJ whole genome shotgun (WGS) entry which is preliminary data.</text>
</comment>
<dbReference type="Proteomes" id="UP001589814">
    <property type="component" value="Unassembled WGS sequence"/>
</dbReference>
<gene>
    <name evidence="1" type="ORF">ACFFHW_01065</name>
</gene>
<reference evidence="1 2" key="1">
    <citation type="submission" date="2024-09" db="EMBL/GenBank/DDBJ databases">
        <authorList>
            <person name="Sun Q."/>
            <person name="Mori K."/>
        </authorList>
    </citation>
    <scope>NUCLEOTIDE SEQUENCE [LARGE SCALE GENOMIC DNA]</scope>
    <source>
        <strain evidence="1 2">CCM 7415</strain>
    </source>
</reference>
<sequence>MPRYIALSSLRHAEHGWLANPDYTFAAERPLAELVAEEMPHALPTLPLAFLPEGGEWRLVSLLSLDARHNLFVHPDGRWLGGYIPAALRSYPFALLPVERSAKKALCFDEESGLLLEHAEGGQRFFTPEGELNGSTYQVMNFLQQLDQRRRTTRRAVTRLAEAELIVPWEISLDGEEGQRQAVEGLYRLDEAALRALPGEKLSQLADGGALSIAYAQLFSQHRLPGLSRLVALQKKLGEQQQSAVADVESLMNEGDDDLTFDFDS</sequence>
<organism evidence="1 2">
    <name type="scientific">Kushneria aurantia</name>
    <dbReference type="NCBI Taxonomy" id="504092"/>
    <lineage>
        <taxon>Bacteria</taxon>
        <taxon>Pseudomonadati</taxon>
        <taxon>Pseudomonadota</taxon>
        <taxon>Gammaproteobacteria</taxon>
        <taxon>Oceanospirillales</taxon>
        <taxon>Halomonadaceae</taxon>
        <taxon>Kushneria</taxon>
    </lineage>
</organism>
<protein>
    <submittedName>
        <fullName evidence="1">SapC family protein</fullName>
    </submittedName>
</protein>
<keyword evidence="2" id="KW-1185">Reference proteome</keyword>
<dbReference type="RefSeq" id="WP_019951344.1">
    <property type="nucleotide sequence ID" value="NZ_JBHLVX010000005.1"/>
</dbReference>